<dbReference type="EMBL" id="NBNE01012140">
    <property type="protein sequence ID" value="OWY96058.1"/>
    <property type="molecule type" value="Genomic_DNA"/>
</dbReference>
<sequence length="82" mass="8761">MNGFERALAAAAASGSIAAVTYLYNKHLVSLEGIYRAFEVAGSLAVSAFLYKMEEIPASSITAAFENVTGVRTTTIPMQRKD</sequence>
<keyword evidence="2" id="KW-1185">Reference proteome</keyword>
<protein>
    <submittedName>
        <fullName evidence="1">Uncharacterized protein</fullName>
    </submittedName>
</protein>
<accession>A0A225UT34</accession>
<evidence type="ECO:0000313" key="1">
    <source>
        <dbReference type="EMBL" id="OWY96058.1"/>
    </source>
</evidence>
<reference evidence="2" key="1">
    <citation type="submission" date="2017-03" db="EMBL/GenBank/DDBJ databases">
        <title>Phytopthora megakarya and P. palmivora, two closely related causual agents of cacao black pod achieved similar genome size and gene model numbers by different mechanisms.</title>
        <authorList>
            <person name="Ali S."/>
            <person name="Shao J."/>
            <person name="Larry D.J."/>
            <person name="Kronmiller B."/>
            <person name="Shen D."/>
            <person name="Strem M.D."/>
            <person name="Melnick R.L."/>
            <person name="Guiltinan M.J."/>
            <person name="Tyler B.M."/>
            <person name="Meinhardt L.W."/>
            <person name="Bailey B.A."/>
        </authorList>
    </citation>
    <scope>NUCLEOTIDE SEQUENCE [LARGE SCALE GENOMIC DNA]</scope>
    <source>
        <strain evidence="2">zdho120</strain>
    </source>
</reference>
<dbReference type="Proteomes" id="UP000198211">
    <property type="component" value="Unassembled WGS sequence"/>
</dbReference>
<evidence type="ECO:0000313" key="2">
    <source>
        <dbReference type="Proteomes" id="UP000198211"/>
    </source>
</evidence>
<proteinExistence type="predicted"/>
<gene>
    <name evidence="1" type="ORF">PHMEG_00033774</name>
</gene>
<organism evidence="1 2">
    <name type="scientific">Phytophthora megakarya</name>
    <dbReference type="NCBI Taxonomy" id="4795"/>
    <lineage>
        <taxon>Eukaryota</taxon>
        <taxon>Sar</taxon>
        <taxon>Stramenopiles</taxon>
        <taxon>Oomycota</taxon>
        <taxon>Peronosporomycetes</taxon>
        <taxon>Peronosporales</taxon>
        <taxon>Peronosporaceae</taxon>
        <taxon>Phytophthora</taxon>
    </lineage>
</organism>
<dbReference type="OrthoDB" id="125208at2759"/>
<dbReference type="AlphaFoldDB" id="A0A225UT34"/>
<comment type="caution">
    <text evidence="1">The sequence shown here is derived from an EMBL/GenBank/DDBJ whole genome shotgun (WGS) entry which is preliminary data.</text>
</comment>
<name>A0A225UT34_9STRA</name>